<sequence>MPFLNPFKKYELVDFEHVVVPLSHAPRHPVVLAENKRRASFSSSTNDSTLNNQNTVEKAGSADPNSNDALTIQALRAEVEADVAASGRDSAYDRKSKVINKAIQDIGMGQYQWRLFVLCGFGWLADNLWLQDVALTLPSLSAEFGISEANVRYTTLALFTGLCCGAVFWGTMSDVVGRRLAFNLTLFITSVFGIAVGGANTWIQTCALFSALGCGVGGNLPVDGALFLEFLPFASGNLLTMLSVFWPFGQLLGSVVAWGYLPNYSCSSDLPACSAVAEGVACCTKSSNMGWRYLNYTMGCFTFLMFVCRFFLFHLFESPKYLLSRGRQREAVTVVHALAYYNKTKTWLTEDILNEIGGHPAEVQQAKLSTVQIIKRQAEKFSTERIKPLFGYKRLGVNTVLLWFMWATIGMGYPLYNAFLPQYLTSVDPDAPPTPTSIVYRNYAITSIVGCPGSIIACYTVDIKYVGRKGTMAISALLTGIFIFLFTTSADADFQLAFSCLVAFFQNIMYGVLYAYTPETFPAPNRGTGTGIASFFNRVAGLCAPIVAIHGSAANPKVPIYVSGALLLASFIAMVCLPIETRGKQPL</sequence>
<evidence type="ECO:0000256" key="8">
    <source>
        <dbReference type="SAM" id="Phobius"/>
    </source>
</evidence>
<feature type="transmembrane region" description="Helical" evidence="8">
    <location>
        <begin position="150"/>
        <end position="169"/>
    </location>
</feature>
<feature type="transmembrane region" description="Helical" evidence="8">
    <location>
        <begin position="473"/>
        <end position="490"/>
    </location>
</feature>
<reference evidence="10 11" key="1">
    <citation type="submission" date="2013-03" db="EMBL/GenBank/DDBJ databases">
        <title>The Genome Sequence of Capronia epimyces CBS 606.96.</title>
        <authorList>
            <consortium name="The Broad Institute Genomics Platform"/>
            <person name="Cuomo C."/>
            <person name="de Hoog S."/>
            <person name="Gorbushina A."/>
            <person name="Walker B."/>
            <person name="Young S.K."/>
            <person name="Zeng Q."/>
            <person name="Gargeya S."/>
            <person name="Fitzgerald M."/>
            <person name="Haas B."/>
            <person name="Abouelleil A."/>
            <person name="Allen A.W."/>
            <person name="Alvarado L."/>
            <person name="Arachchi H.M."/>
            <person name="Berlin A.M."/>
            <person name="Chapman S.B."/>
            <person name="Gainer-Dewar J."/>
            <person name="Goldberg J."/>
            <person name="Griggs A."/>
            <person name="Gujja S."/>
            <person name="Hansen M."/>
            <person name="Howarth C."/>
            <person name="Imamovic A."/>
            <person name="Ireland A."/>
            <person name="Larimer J."/>
            <person name="McCowan C."/>
            <person name="Murphy C."/>
            <person name="Pearson M."/>
            <person name="Poon T.W."/>
            <person name="Priest M."/>
            <person name="Roberts A."/>
            <person name="Saif S."/>
            <person name="Shea T."/>
            <person name="Sisk P."/>
            <person name="Sykes S."/>
            <person name="Wortman J."/>
            <person name="Nusbaum C."/>
            <person name="Birren B."/>
        </authorList>
    </citation>
    <scope>NUCLEOTIDE SEQUENCE [LARGE SCALE GENOMIC DNA]</scope>
    <source>
        <strain evidence="10 11">CBS 606.96</strain>
    </source>
</reference>
<evidence type="ECO:0000256" key="4">
    <source>
        <dbReference type="ARBA" id="ARBA00022692"/>
    </source>
</evidence>
<protein>
    <recommendedName>
        <fullName evidence="9">Major facilitator superfamily (MFS) profile domain-containing protein</fullName>
    </recommendedName>
</protein>
<dbReference type="SUPFAM" id="SSF103473">
    <property type="entry name" value="MFS general substrate transporter"/>
    <property type="match status" value="1"/>
</dbReference>
<feature type="transmembrane region" description="Helical" evidence="8">
    <location>
        <begin position="443"/>
        <end position="461"/>
    </location>
</feature>
<dbReference type="FunFam" id="1.20.1250.20:FF:000171">
    <property type="entry name" value="MFS general substrate transporter"/>
    <property type="match status" value="1"/>
</dbReference>
<dbReference type="InterPro" id="IPR020846">
    <property type="entry name" value="MFS_dom"/>
</dbReference>
<feature type="transmembrane region" description="Helical" evidence="8">
    <location>
        <begin position="535"/>
        <end position="554"/>
    </location>
</feature>
<comment type="caution">
    <text evidence="10">The sequence shown here is derived from an EMBL/GenBank/DDBJ whole genome shotgun (WGS) entry which is preliminary data.</text>
</comment>
<dbReference type="Pfam" id="PF07690">
    <property type="entry name" value="MFS_1"/>
    <property type="match status" value="1"/>
</dbReference>
<proteinExistence type="inferred from homology"/>
<dbReference type="InterPro" id="IPR036259">
    <property type="entry name" value="MFS_trans_sf"/>
</dbReference>
<feature type="transmembrane region" description="Helical" evidence="8">
    <location>
        <begin position="496"/>
        <end position="515"/>
    </location>
</feature>
<feature type="transmembrane region" description="Helical" evidence="8">
    <location>
        <begin position="395"/>
        <end position="416"/>
    </location>
</feature>
<evidence type="ECO:0000256" key="1">
    <source>
        <dbReference type="ARBA" id="ARBA00004141"/>
    </source>
</evidence>
<keyword evidence="3" id="KW-0813">Transport</keyword>
<evidence type="ECO:0000313" key="11">
    <source>
        <dbReference type="Proteomes" id="UP000019478"/>
    </source>
</evidence>
<dbReference type="GO" id="GO:0016020">
    <property type="term" value="C:membrane"/>
    <property type="evidence" value="ECO:0007669"/>
    <property type="project" value="UniProtKB-SubCell"/>
</dbReference>
<feature type="transmembrane region" description="Helical" evidence="8">
    <location>
        <begin position="181"/>
        <end position="203"/>
    </location>
</feature>
<dbReference type="PANTHER" id="PTHR23511">
    <property type="entry name" value="SYNAPTIC VESICLE GLYCOPROTEIN 2"/>
    <property type="match status" value="1"/>
</dbReference>
<feature type="transmembrane region" description="Helical" evidence="8">
    <location>
        <begin position="238"/>
        <end position="261"/>
    </location>
</feature>
<comment type="similarity">
    <text evidence="2">Belongs to the major facilitator superfamily.</text>
</comment>
<dbReference type="RefSeq" id="XP_007729046.1">
    <property type="nucleotide sequence ID" value="XM_007730856.1"/>
</dbReference>
<evidence type="ECO:0000313" key="10">
    <source>
        <dbReference type="EMBL" id="EXJ92156.1"/>
    </source>
</evidence>
<dbReference type="PROSITE" id="PS50850">
    <property type="entry name" value="MFS"/>
    <property type="match status" value="1"/>
</dbReference>
<dbReference type="EMBL" id="AMGY01000001">
    <property type="protein sequence ID" value="EXJ92156.1"/>
    <property type="molecule type" value="Genomic_DNA"/>
</dbReference>
<dbReference type="GeneID" id="19164846"/>
<evidence type="ECO:0000256" key="5">
    <source>
        <dbReference type="ARBA" id="ARBA00022989"/>
    </source>
</evidence>
<dbReference type="OrthoDB" id="4139357at2759"/>
<dbReference type="HOGENOM" id="CLU_001265_52_2_1"/>
<evidence type="ECO:0000256" key="7">
    <source>
        <dbReference type="SAM" id="MobiDB-lite"/>
    </source>
</evidence>
<feature type="compositionally biased region" description="Polar residues" evidence="7">
    <location>
        <begin position="42"/>
        <end position="56"/>
    </location>
</feature>
<feature type="region of interest" description="Disordered" evidence="7">
    <location>
        <begin position="42"/>
        <end position="65"/>
    </location>
</feature>
<feature type="transmembrane region" description="Helical" evidence="8">
    <location>
        <begin position="560"/>
        <end position="579"/>
    </location>
</feature>
<evidence type="ECO:0000256" key="2">
    <source>
        <dbReference type="ARBA" id="ARBA00008335"/>
    </source>
</evidence>
<feature type="domain" description="Major facilitator superfamily (MFS) profile" evidence="9">
    <location>
        <begin position="115"/>
        <end position="582"/>
    </location>
</feature>
<evidence type="ECO:0000256" key="6">
    <source>
        <dbReference type="ARBA" id="ARBA00023136"/>
    </source>
</evidence>
<keyword evidence="11" id="KW-1185">Reference proteome</keyword>
<keyword evidence="5 8" id="KW-1133">Transmembrane helix</keyword>
<dbReference type="Gene3D" id="1.20.1250.20">
    <property type="entry name" value="MFS general substrate transporter like domains"/>
    <property type="match status" value="1"/>
</dbReference>
<dbReference type="eggNOG" id="KOG0253">
    <property type="taxonomic scope" value="Eukaryota"/>
</dbReference>
<accession>W9YSB3</accession>
<comment type="subcellular location">
    <subcellularLocation>
        <location evidence="1">Membrane</location>
        <topology evidence="1">Multi-pass membrane protein</topology>
    </subcellularLocation>
</comment>
<dbReference type="PANTHER" id="PTHR23511:SF5">
    <property type="entry name" value="MAJOR FACILITATOR-TYPE TRANSPORTER HXNZ-RELATED"/>
    <property type="match status" value="1"/>
</dbReference>
<dbReference type="AlphaFoldDB" id="W9YSB3"/>
<organism evidence="10 11">
    <name type="scientific">Capronia epimyces CBS 606.96</name>
    <dbReference type="NCBI Taxonomy" id="1182542"/>
    <lineage>
        <taxon>Eukaryota</taxon>
        <taxon>Fungi</taxon>
        <taxon>Dikarya</taxon>
        <taxon>Ascomycota</taxon>
        <taxon>Pezizomycotina</taxon>
        <taxon>Eurotiomycetes</taxon>
        <taxon>Chaetothyriomycetidae</taxon>
        <taxon>Chaetothyriales</taxon>
        <taxon>Herpotrichiellaceae</taxon>
        <taxon>Capronia</taxon>
    </lineage>
</organism>
<feature type="transmembrane region" description="Helical" evidence="8">
    <location>
        <begin position="209"/>
        <end position="231"/>
    </location>
</feature>
<keyword evidence="4 8" id="KW-0812">Transmembrane</keyword>
<dbReference type="GO" id="GO:0022857">
    <property type="term" value="F:transmembrane transporter activity"/>
    <property type="evidence" value="ECO:0007669"/>
    <property type="project" value="InterPro"/>
</dbReference>
<dbReference type="Proteomes" id="UP000019478">
    <property type="component" value="Unassembled WGS sequence"/>
</dbReference>
<evidence type="ECO:0000259" key="9">
    <source>
        <dbReference type="PROSITE" id="PS50850"/>
    </source>
</evidence>
<keyword evidence="6 8" id="KW-0472">Membrane</keyword>
<dbReference type="InterPro" id="IPR011701">
    <property type="entry name" value="MFS"/>
</dbReference>
<gene>
    <name evidence="10" type="ORF">A1O3_00706</name>
</gene>
<evidence type="ECO:0000256" key="3">
    <source>
        <dbReference type="ARBA" id="ARBA00022448"/>
    </source>
</evidence>
<dbReference type="CDD" id="cd17316">
    <property type="entry name" value="MFS_SV2_like"/>
    <property type="match status" value="1"/>
</dbReference>
<name>W9YSB3_9EURO</name>
<feature type="transmembrane region" description="Helical" evidence="8">
    <location>
        <begin position="296"/>
        <end position="316"/>
    </location>
</feature>